<evidence type="ECO:0000313" key="6">
    <source>
        <dbReference type="Proteomes" id="UP001642487"/>
    </source>
</evidence>
<comment type="similarity">
    <text evidence="1">Belongs to the VAMP-associated protein (VAP) (TC 9.B.17) family.</text>
</comment>
<keyword evidence="3" id="KW-0472">Membrane</keyword>
<dbReference type="PANTHER" id="PTHR10809:SF45">
    <property type="entry name" value="VESICLE-ASSOCIATED PROTEIN 2-2"/>
    <property type="match status" value="1"/>
</dbReference>
<keyword evidence="2" id="KW-0175">Coiled coil</keyword>
<evidence type="ECO:0000256" key="1">
    <source>
        <dbReference type="ARBA" id="ARBA00008932"/>
    </source>
</evidence>
<dbReference type="PIRSF" id="PIRSF019693">
    <property type="entry name" value="VAMP-associated"/>
    <property type="match status" value="1"/>
</dbReference>
<dbReference type="InterPro" id="IPR016763">
    <property type="entry name" value="VAP"/>
</dbReference>
<dbReference type="InterPro" id="IPR013783">
    <property type="entry name" value="Ig-like_fold"/>
</dbReference>
<dbReference type="Proteomes" id="UP001642487">
    <property type="component" value="Chromosome 8"/>
</dbReference>
<dbReference type="Pfam" id="PF00635">
    <property type="entry name" value="Motile_Sperm"/>
    <property type="match status" value="1"/>
</dbReference>
<dbReference type="Gene3D" id="2.60.40.10">
    <property type="entry name" value="Immunoglobulins"/>
    <property type="match status" value="1"/>
</dbReference>
<organism evidence="5 6">
    <name type="scientific">Citrullus colocynthis</name>
    <name type="common">colocynth</name>
    <dbReference type="NCBI Taxonomy" id="252529"/>
    <lineage>
        <taxon>Eukaryota</taxon>
        <taxon>Viridiplantae</taxon>
        <taxon>Streptophyta</taxon>
        <taxon>Embryophyta</taxon>
        <taxon>Tracheophyta</taxon>
        <taxon>Spermatophyta</taxon>
        <taxon>Magnoliopsida</taxon>
        <taxon>eudicotyledons</taxon>
        <taxon>Gunneridae</taxon>
        <taxon>Pentapetalae</taxon>
        <taxon>rosids</taxon>
        <taxon>fabids</taxon>
        <taxon>Cucurbitales</taxon>
        <taxon>Cucurbitaceae</taxon>
        <taxon>Benincaseae</taxon>
        <taxon>Citrullus</taxon>
    </lineage>
</organism>
<evidence type="ECO:0000256" key="3">
    <source>
        <dbReference type="SAM" id="Phobius"/>
    </source>
</evidence>
<name>A0ABP0Z6B8_9ROSI</name>
<dbReference type="InterPro" id="IPR000535">
    <property type="entry name" value="MSP_dom"/>
</dbReference>
<keyword evidence="6" id="KW-1185">Reference proteome</keyword>
<gene>
    <name evidence="5" type="ORF">CITCOLO1_LOCUS20734</name>
</gene>
<proteinExistence type="inferred from homology"/>
<evidence type="ECO:0000256" key="2">
    <source>
        <dbReference type="SAM" id="Coils"/>
    </source>
</evidence>
<dbReference type="PANTHER" id="PTHR10809">
    <property type="entry name" value="VESICLE-ASSOCIATED MEMBRANE PROTEIN-ASSOCIATED PROTEIN"/>
    <property type="match status" value="1"/>
</dbReference>
<protein>
    <recommendedName>
        <fullName evidence="4">MSP domain-containing protein</fullName>
    </recommendedName>
</protein>
<reference evidence="5 6" key="1">
    <citation type="submission" date="2024-03" db="EMBL/GenBank/DDBJ databases">
        <authorList>
            <person name="Gkanogiannis A."/>
            <person name="Becerra Lopez-Lavalle L."/>
        </authorList>
    </citation>
    <scope>NUCLEOTIDE SEQUENCE [LARGE SCALE GENOMIC DNA]</scope>
</reference>
<feature type="transmembrane region" description="Helical" evidence="3">
    <location>
        <begin position="258"/>
        <end position="279"/>
    </location>
</feature>
<evidence type="ECO:0000259" key="4">
    <source>
        <dbReference type="PROSITE" id="PS50202"/>
    </source>
</evidence>
<keyword evidence="3" id="KW-1133">Transmembrane helix</keyword>
<accession>A0ABP0Z6B8</accession>
<dbReference type="InterPro" id="IPR008962">
    <property type="entry name" value="PapD-like_sf"/>
</dbReference>
<dbReference type="PROSITE" id="PS50202">
    <property type="entry name" value="MSP"/>
    <property type="match status" value="1"/>
</dbReference>
<dbReference type="EMBL" id="OZ021742">
    <property type="protein sequence ID" value="CAK9328324.1"/>
    <property type="molecule type" value="Genomic_DNA"/>
</dbReference>
<sequence>MNTRLLEIHPRELKFIFELNKHSLCSIQLTNNTLDHVAFKVKITSPKKYYVRPKVGIIEPNSTREFTVRMQAQKLAPPDMLCKDKFLIQSTVVPADTADEDITSSLFSKEGGKYIEEQKLGVTLVSPPISPVFSPVDEAKREEEVALGVTEPNNLCKAVEEIVEQEPLNKNHVPSNAMEPEPASLANDFVDGNGEDLEMIKHLEELKLKLSELELKLCQAQNAISKLKEEKQISIQETKLLQENFSELRKTELNSVQVGFPVLYLYMVALVCTFLGRFLR</sequence>
<dbReference type="SUPFAM" id="SSF49354">
    <property type="entry name" value="PapD-like"/>
    <property type="match status" value="1"/>
</dbReference>
<keyword evidence="3" id="KW-0812">Transmembrane</keyword>
<evidence type="ECO:0000313" key="5">
    <source>
        <dbReference type="EMBL" id="CAK9328324.1"/>
    </source>
</evidence>
<feature type="coiled-coil region" evidence="2">
    <location>
        <begin position="203"/>
        <end position="244"/>
    </location>
</feature>
<feature type="domain" description="MSP" evidence="4">
    <location>
        <begin position="5"/>
        <end position="125"/>
    </location>
</feature>